<accession>A0A4U5JI04</accession>
<dbReference type="Pfam" id="PF13563">
    <property type="entry name" value="2_5_RNA_ligase2"/>
    <property type="match status" value="1"/>
</dbReference>
<protein>
    <submittedName>
        <fullName evidence="1">2'-5' RNA ligase family protein</fullName>
    </submittedName>
</protein>
<dbReference type="AlphaFoldDB" id="A0A4U5JI04"/>
<dbReference type="GO" id="GO:0016874">
    <property type="term" value="F:ligase activity"/>
    <property type="evidence" value="ECO:0007669"/>
    <property type="project" value="UniProtKB-KW"/>
</dbReference>
<keyword evidence="2" id="KW-1185">Reference proteome</keyword>
<evidence type="ECO:0000313" key="2">
    <source>
        <dbReference type="Proteomes" id="UP000308037"/>
    </source>
</evidence>
<dbReference type="OrthoDB" id="200286at2157"/>
<sequence>MYSCNAPVPADVSRLARGLASDCFDATPRDRHTLVVKRLGDGAPASLARRIRRELAGVGPFDARTGGVGVFRSPPVGRGPVAYLRIESPGLLECHRRLCTAFDPIDGIEGDDYVPHVTIARGGDADRLAGREFDDVTWTVESLWAWAAEYGEAVERISLPIR</sequence>
<dbReference type="InterPro" id="IPR009097">
    <property type="entry name" value="Cyclic_Pdiesterase"/>
</dbReference>
<gene>
    <name evidence="1" type="ORF">DM868_09900</name>
</gene>
<dbReference type="Proteomes" id="UP000308037">
    <property type="component" value="Unassembled WGS sequence"/>
</dbReference>
<evidence type="ECO:0000313" key="1">
    <source>
        <dbReference type="EMBL" id="TKR25709.1"/>
    </source>
</evidence>
<keyword evidence="1" id="KW-0436">Ligase</keyword>
<organism evidence="1 2">
    <name type="scientific">Natronomonas salsuginis</name>
    <dbReference type="NCBI Taxonomy" id="2217661"/>
    <lineage>
        <taxon>Archaea</taxon>
        <taxon>Methanobacteriati</taxon>
        <taxon>Methanobacteriota</taxon>
        <taxon>Stenosarchaea group</taxon>
        <taxon>Halobacteria</taxon>
        <taxon>Halobacteriales</taxon>
        <taxon>Natronomonadaceae</taxon>
        <taxon>Natronomonas</taxon>
    </lineage>
</organism>
<dbReference type="EMBL" id="QKNX01000003">
    <property type="protein sequence ID" value="TKR25709.1"/>
    <property type="molecule type" value="Genomic_DNA"/>
</dbReference>
<proteinExistence type="predicted"/>
<comment type="caution">
    <text evidence="1">The sequence shown here is derived from an EMBL/GenBank/DDBJ whole genome shotgun (WGS) entry which is preliminary data.</text>
</comment>
<dbReference type="Gene3D" id="3.90.1140.10">
    <property type="entry name" value="Cyclic phosphodiesterase"/>
    <property type="match status" value="1"/>
</dbReference>
<dbReference type="SUPFAM" id="SSF55144">
    <property type="entry name" value="LigT-like"/>
    <property type="match status" value="1"/>
</dbReference>
<reference evidence="1 2" key="1">
    <citation type="submission" date="2019-04" db="EMBL/GenBank/DDBJ databases">
        <title>Natronomonas sp. F20-122 a newhaloarchaeon isolated from a saline saltern of Isla Bacuta, Huelva, Spain.</title>
        <authorList>
            <person name="Duran-Viseras A."/>
            <person name="Sanchez-Porro C."/>
            <person name="Ventosa A."/>
        </authorList>
    </citation>
    <scope>NUCLEOTIDE SEQUENCE [LARGE SCALE GENOMIC DNA]</scope>
    <source>
        <strain evidence="1 2">F20-122</strain>
    </source>
</reference>
<dbReference type="RefSeq" id="WP_137276716.1">
    <property type="nucleotide sequence ID" value="NZ_QKNX01000003.1"/>
</dbReference>
<name>A0A4U5JI04_9EURY</name>